<protein>
    <submittedName>
        <fullName evidence="2">Uncharacterized protein</fullName>
    </submittedName>
</protein>
<dbReference type="RefSeq" id="WP_206573423.1">
    <property type="nucleotide sequence ID" value="NZ_JAFKCV010000004.1"/>
</dbReference>
<organism evidence="2 3">
    <name type="scientific">Bowmanella dokdonensis</name>
    <dbReference type="NCBI Taxonomy" id="751969"/>
    <lineage>
        <taxon>Bacteria</taxon>
        <taxon>Pseudomonadati</taxon>
        <taxon>Pseudomonadota</taxon>
        <taxon>Gammaproteobacteria</taxon>
        <taxon>Alteromonadales</taxon>
        <taxon>Alteromonadaceae</taxon>
        <taxon>Bowmanella</taxon>
    </lineage>
</organism>
<comment type="caution">
    <text evidence="2">The sequence shown here is derived from an EMBL/GenBank/DDBJ whole genome shotgun (WGS) entry which is preliminary data.</text>
</comment>
<keyword evidence="1" id="KW-0732">Signal</keyword>
<reference evidence="2" key="1">
    <citation type="submission" date="2021-03" db="EMBL/GenBank/DDBJ databases">
        <title>novel species isolated from a fishpond in China.</title>
        <authorList>
            <person name="Lu H."/>
            <person name="Cai Z."/>
        </authorList>
    </citation>
    <scope>NUCLEOTIDE SEQUENCE</scope>
    <source>
        <strain evidence="2">JCM 30855</strain>
    </source>
</reference>
<evidence type="ECO:0000256" key="1">
    <source>
        <dbReference type="SAM" id="SignalP"/>
    </source>
</evidence>
<dbReference type="Proteomes" id="UP000664654">
    <property type="component" value="Unassembled WGS sequence"/>
</dbReference>
<feature type="signal peptide" evidence="1">
    <location>
        <begin position="1"/>
        <end position="19"/>
    </location>
</feature>
<keyword evidence="3" id="KW-1185">Reference proteome</keyword>
<dbReference type="AlphaFoldDB" id="A0A939DMH8"/>
<proteinExistence type="predicted"/>
<dbReference type="EMBL" id="JAFKCV010000004">
    <property type="protein sequence ID" value="MBN7825309.1"/>
    <property type="molecule type" value="Genomic_DNA"/>
</dbReference>
<evidence type="ECO:0000313" key="2">
    <source>
        <dbReference type="EMBL" id="MBN7825309.1"/>
    </source>
</evidence>
<evidence type="ECO:0000313" key="3">
    <source>
        <dbReference type="Proteomes" id="UP000664654"/>
    </source>
</evidence>
<name>A0A939DMH8_9ALTE</name>
<accession>A0A939DMH8</accession>
<feature type="chain" id="PRO_5037735931" evidence="1">
    <location>
        <begin position="20"/>
        <end position="236"/>
    </location>
</feature>
<sequence>MRVLTLLLFLFALPAWCQADSQLHWVNVTENPNPLKVTYCKKQQCDHVQMQPQTVHKPVLLDAGRYKFTVESQGQELDSFEYIVGRDKYYALLFFGLAAQSVKKSFLSQVMDALGGNEMISKARFQMRHRMIDLEPHSPDQPASIRFANLAAGSSAIQMDIDNGMKYKKFSALPYMKISDSKKMQPFTGSYKIRFDNAVTECAAGKIQVKGGENILFIASSISINTCGVLTVRNSR</sequence>
<gene>
    <name evidence="2" type="ORF">J0A66_08760</name>
</gene>